<gene>
    <name evidence="2" type="primary">LOC112488976</name>
</gene>
<organism evidence="1 2">
    <name type="scientific">Ziziphus jujuba</name>
    <name type="common">Chinese jujube</name>
    <name type="synonym">Ziziphus sativa</name>
    <dbReference type="NCBI Taxonomy" id="326968"/>
    <lineage>
        <taxon>Eukaryota</taxon>
        <taxon>Viridiplantae</taxon>
        <taxon>Streptophyta</taxon>
        <taxon>Embryophyta</taxon>
        <taxon>Tracheophyta</taxon>
        <taxon>Spermatophyta</taxon>
        <taxon>Magnoliopsida</taxon>
        <taxon>eudicotyledons</taxon>
        <taxon>Gunneridae</taxon>
        <taxon>Pentapetalae</taxon>
        <taxon>rosids</taxon>
        <taxon>fabids</taxon>
        <taxon>Rosales</taxon>
        <taxon>Rhamnaceae</taxon>
        <taxon>Paliureae</taxon>
        <taxon>Ziziphus</taxon>
    </lineage>
</organism>
<protein>
    <submittedName>
        <fullName evidence="2">Uncharacterized protein LOC112488976</fullName>
    </submittedName>
</protein>
<evidence type="ECO:0000313" key="1">
    <source>
        <dbReference type="Proteomes" id="UP001652623"/>
    </source>
</evidence>
<dbReference type="GeneID" id="112488976"/>
<name>A0A6P6G3Q0_ZIZJJ</name>
<sequence length="149" mass="16444">MSILTKRAVFFGTALKAMPNACIQSVTTFSTIANRFSTAYKPAPQGSQTDGEGKYIEYMSGVRGFVTDTAILQGTVKATEMEEKLSEMAKEAMDTAWDSAKNTTQKVEDTLVAEADENVVDTSEYRAIEDITHRADDGHDHPRDDRIKL</sequence>
<accession>A0A6P6G3Q0</accession>
<keyword evidence="1" id="KW-1185">Reference proteome</keyword>
<dbReference type="Proteomes" id="UP001652623">
    <property type="component" value="Chromosome 11"/>
</dbReference>
<reference evidence="2" key="1">
    <citation type="submission" date="2025-08" db="UniProtKB">
        <authorList>
            <consortium name="RefSeq"/>
        </authorList>
    </citation>
    <scope>IDENTIFICATION</scope>
    <source>
        <tissue evidence="2">Seedling</tissue>
    </source>
</reference>
<dbReference type="RefSeq" id="XP_048321164.2">
    <property type="nucleotide sequence ID" value="XM_048465207.2"/>
</dbReference>
<dbReference type="AlphaFoldDB" id="A0A6P6G3Q0"/>
<proteinExistence type="predicted"/>
<evidence type="ECO:0000313" key="2">
    <source>
        <dbReference type="RefSeq" id="XP_048321164.2"/>
    </source>
</evidence>